<feature type="region of interest" description="Disordered" evidence="10">
    <location>
        <begin position="1"/>
        <end position="71"/>
    </location>
</feature>
<organism evidence="12 13">
    <name type="scientific">Cladophialophora chaetospira</name>
    <dbReference type="NCBI Taxonomy" id="386627"/>
    <lineage>
        <taxon>Eukaryota</taxon>
        <taxon>Fungi</taxon>
        <taxon>Dikarya</taxon>
        <taxon>Ascomycota</taxon>
        <taxon>Pezizomycotina</taxon>
        <taxon>Eurotiomycetes</taxon>
        <taxon>Chaetothyriomycetidae</taxon>
        <taxon>Chaetothyriales</taxon>
        <taxon>Herpotrichiellaceae</taxon>
        <taxon>Cladophialophora</taxon>
    </lineage>
</organism>
<dbReference type="InterPro" id="IPR018359">
    <property type="entry name" value="Bromodomain_CS"/>
</dbReference>
<keyword evidence="4 8" id="KW-0103">Bromodomain</keyword>
<evidence type="ECO:0000256" key="10">
    <source>
        <dbReference type="SAM" id="MobiDB-lite"/>
    </source>
</evidence>
<dbReference type="GO" id="GO:0046982">
    <property type="term" value="F:protein heterodimerization activity"/>
    <property type="evidence" value="ECO:0007669"/>
    <property type="project" value="InterPro"/>
</dbReference>
<keyword evidence="6" id="KW-0539">Nucleus</keyword>
<dbReference type="InterPro" id="IPR037782">
    <property type="entry name" value="Spt7"/>
</dbReference>
<feature type="compositionally biased region" description="Pro residues" evidence="10">
    <location>
        <begin position="1"/>
        <end position="11"/>
    </location>
</feature>
<dbReference type="GO" id="GO:0006357">
    <property type="term" value="P:regulation of transcription by RNA polymerase II"/>
    <property type="evidence" value="ECO:0007669"/>
    <property type="project" value="UniProtKB-ARBA"/>
</dbReference>
<dbReference type="GO" id="GO:0006325">
    <property type="term" value="P:chromatin organization"/>
    <property type="evidence" value="ECO:0007669"/>
    <property type="project" value="UniProtKB-ARBA"/>
</dbReference>
<evidence type="ECO:0000256" key="1">
    <source>
        <dbReference type="ARBA" id="ARBA00004123"/>
    </source>
</evidence>
<comment type="subcellular location">
    <subcellularLocation>
        <location evidence="1">Nucleus</location>
    </subcellularLocation>
</comment>
<dbReference type="PRINTS" id="PR00503">
    <property type="entry name" value="BROMODOMAIN"/>
</dbReference>
<dbReference type="PANTHER" id="PTHR47343:SF1">
    <property type="entry name" value="TRANSCRIPTIONAL ACTIVATOR SPT7"/>
    <property type="match status" value="1"/>
</dbReference>
<evidence type="ECO:0000259" key="11">
    <source>
        <dbReference type="PROSITE" id="PS50014"/>
    </source>
</evidence>
<feature type="region of interest" description="Disordered" evidence="10">
    <location>
        <begin position="247"/>
        <end position="271"/>
    </location>
</feature>
<feature type="region of interest" description="Disordered" evidence="10">
    <location>
        <begin position="1032"/>
        <end position="1143"/>
    </location>
</feature>
<feature type="domain" description="Bromo" evidence="11">
    <location>
        <begin position="344"/>
        <end position="414"/>
    </location>
</feature>
<dbReference type="InterPro" id="IPR036427">
    <property type="entry name" value="Bromodomain-like_sf"/>
</dbReference>
<evidence type="ECO:0000256" key="9">
    <source>
        <dbReference type="SAM" id="Coils"/>
    </source>
</evidence>
<dbReference type="Pfam" id="PF00439">
    <property type="entry name" value="Bromodomain"/>
    <property type="match status" value="1"/>
</dbReference>
<feature type="compositionally biased region" description="Polar residues" evidence="10">
    <location>
        <begin position="262"/>
        <end position="271"/>
    </location>
</feature>
<evidence type="ECO:0000256" key="6">
    <source>
        <dbReference type="ARBA" id="ARBA00023242"/>
    </source>
</evidence>
<dbReference type="InterPro" id="IPR009072">
    <property type="entry name" value="Histone-fold"/>
</dbReference>
<feature type="compositionally biased region" description="Basic and acidic residues" evidence="10">
    <location>
        <begin position="247"/>
        <end position="261"/>
    </location>
</feature>
<dbReference type="InterPro" id="IPR001487">
    <property type="entry name" value="Bromodomain"/>
</dbReference>
<dbReference type="GO" id="GO:0005634">
    <property type="term" value="C:nucleus"/>
    <property type="evidence" value="ECO:0007669"/>
    <property type="project" value="UniProtKB-SubCell"/>
</dbReference>
<feature type="compositionally biased region" description="Basic residues" evidence="10">
    <location>
        <begin position="473"/>
        <end position="483"/>
    </location>
</feature>
<feature type="region of interest" description="Disordered" evidence="10">
    <location>
        <begin position="109"/>
        <end position="216"/>
    </location>
</feature>
<keyword evidence="3" id="KW-0805">Transcription regulation</keyword>
<dbReference type="PANTHER" id="PTHR47343">
    <property type="entry name" value="TRANSCRIPTIONAL ACTIVATOR SPT7"/>
    <property type="match status" value="1"/>
</dbReference>
<dbReference type="Proteomes" id="UP001172673">
    <property type="component" value="Unassembled WGS sequence"/>
</dbReference>
<dbReference type="Gene3D" id="1.10.20.10">
    <property type="entry name" value="Histone, subunit A"/>
    <property type="match status" value="1"/>
</dbReference>
<dbReference type="PROSITE" id="PS50014">
    <property type="entry name" value="BROMODOMAIN_2"/>
    <property type="match status" value="1"/>
</dbReference>
<evidence type="ECO:0000256" key="4">
    <source>
        <dbReference type="ARBA" id="ARBA00023117"/>
    </source>
</evidence>
<evidence type="ECO:0000256" key="3">
    <source>
        <dbReference type="ARBA" id="ARBA00023015"/>
    </source>
</evidence>
<dbReference type="GO" id="GO:0000124">
    <property type="term" value="C:SAGA complex"/>
    <property type="evidence" value="ECO:0007669"/>
    <property type="project" value="InterPro"/>
</dbReference>
<feature type="compositionally biased region" description="Basic and acidic residues" evidence="10">
    <location>
        <begin position="199"/>
        <end position="216"/>
    </location>
</feature>
<gene>
    <name evidence="12" type="primary">SPT7</name>
    <name evidence="12" type="ORF">H2200_013198</name>
</gene>
<dbReference type="FunFam" id="1.20.920.10:FF:000032">
    <property type="entry name" value="Transcriptional activator spt7"/>
    <property type="match status" value="1"/>
</dbReference>
<evidence type="ECO:0000256" key="2">
    <source>
        <dbReference type="ARBA" id="ARBA00022553"/>
    </source>
</evidence>
<name>A0AA39CBI6_9EURO</name>
<feature type="compositionally biased region" description="Acidic residues" evidence="10">
    <location>
        <begin position="136"/>
        <end position="151"/>
    </location>
</feature>
<dbReference type="SUPFAM" id="SSF47370">
    <property type="entry name" value="Bromodomain"/>
    <property type="match status" value="1"/>
</dbReference>
<dbReference type="AlphaFoldDB" id="A0AA39CBI6"/>
<protein>
    <recommendedName>
        <fullName evidence="7">SAGA complex subunit Spt7</fullName>
    </recommendedName>
</protein>
<evidence type="ECO:0000256" key="7">
    <source>
        <dbReference type="ARBA" id="ARBA00093633"/>
    </source>
</evidence>
<dbReference type="FunFam" id="1.10.20.10:FF:000072">
    <property type="entry name" value="Transcriptional activator spt7"/>
    <property type="match status" value="1"/>
</dbReference>
<dbReference type="GO" id="GO:0046695">
    <property type="term" value="C:SLIK (SAGA-like) complex"/>
    <property type="evidence" value="ECO:0007669"/>
    <property type="project" value="InterPro"/>
</dbReference>
<comment type="caution">
    <text evidence="12">The sequence shown here is derived from an EMBL/GenBank/DDBJ whole genome shotgun (WGS) entry which is preliminary data.</text>
</comment>
<evidence type="ECO:0000256" key="8">
    <source>
        <dbReference type="PROSITE-ProRule" id="PRU00035"/>
    </source>
</evidence>
<feature type="region of interest" description="Disordered" evidence="10">
    <location>
        <begin position="1170"/>
        <end position="1202"/>
    </location>
</feature>
<sequence length="1202" mass="131990">MSVSWPPPNSQKPPDDEPLPYTVHRDFLMNGLLRAPSRPHTPSSLKLRSLGSGGSQSGQAAEPEPSLEEDPQIVRFRALFQETEGKLASLFNNVGQVVVPQRRILADAPDQDVAPDSTQISAPIPAPISKKRKLDDDDYDDYDDDEDDEDDTAARASPLKDKPNKVQIVADATSSPVPRPAPIQPSESTKPPSKTGPAKQKEDAEDARKKLEEAKRREIETVRTMSRTMFFTLESDRDAMLDQQRLDEAERRAEAEAEGHANRQNAAMQQGSLSKANLGASSLTLKNLIARLDEHRNLVHSTESELRALMSEVRKNRSKWASEEKVGQEELYEAAEKVLTELKAHTEHSTPFLNPVKKKDAPDYYAIIKNPMDLGTMTKKLKQFAYKSKKEFVDDLTQIWKNCLRFNSNPEHLFRKHALFMQKETDKLVPLIPDIVIRDRAEVEAEERRQQIANGELEAEAEESDDEPIMSSRGRKAPGKSAKKGGSTSRKAPPETTPIPETKPVMQSLSSVQSNLRADSEADGSQGHSTPPPGVLTPVGAHGPGSVMGAGSEAMDLDLPALPSQAPIPEYEDEDYKLWKQKTKKDRAMLAAARHKLFRGDKLNADETALLRSKAGMRRWQRVQQEALGKDANDLSIDPAERERHGQTLAEGIEAEEESMLPDYYDSLAAIPDIDPLLRWDTDTDGHVIQRGEEFMRLLPPGQFLAPEGKLSRKIDSNMRQLQDTRKVVSKIGVVKQMQLQSQTYQNQFQKFQPEPFVEADISSHVMSEDGAVMAPWLCKAAFQRSIGKIFFHAGFEEFQPSALDVITDLAADFFHRICSSLVNYSEDYKLPAVTGVAQSQNLETKWQCPHTSEEAIVHALHSGGMTMNDLDLYAREDIDRTSQKLLTMHDRMKAHLADLLRPALTDETAHGQGSFADGGEQFVGGDFAGDLDDEDFFGFRELGLDKEFGMASLTVPFHILQNRLGAHNQTISAVDTGEKTFKEPPRWPKINVENVEEQVGLMRAWFARKLRENGDRPLIEDLELPVKQRPGYGRARIPASGKIGEGTLKNNNTSPLKKPPGKGANANKGGAGAQSGANATPAKRKSIANGAGLVNGADETPTMNGLPNGNGNATPSTPGPGGDGSPAKKPKPMPITKARAGEDLSKAPAVTAVEEPVAAMEDFVVDGMLDDDTPEVNGVGVAKTNGVLGDGDASMMSPESL</sequence>
<keyword evidence="9" id="KW-0175">Coiled coil</keyword>
<keyword evidence="13" id="KW-1185">Reference proteome</keyword>
<dbReference type="PROSITE" id="PS00633">
    <property type="entry name" value="BROMODOMAIN_1"/>
    <property type="match status" value="1"/>
</dbReference>
<feature type="coiled-coil region" evidence="9">
    <location>
        <begin position="285"/>
        <end position="312"/>
    </location>
</feature>
<accession>A0AA39CBI6</accession>
<feature type="compositionally biased region" description="Polar residues" evidence="10">
    <location>
        <begin position="1102"/>
        <end position="1114"/>
    </location>
</feature>
<dbReference type="Gene3D" id="1.20.920.10">
    <property type="entry name" value="Bromodomain-like"/>
    <property type="match status" value="1"/>
</dbReference>
<dbReference type="CDD" id="cd22927">
    <property type="entry name" value="HFD_SPT7"/>
    <property type="match status" value="1"/>
</dbReference>
<dbReference type="GO" id="GO:0005198">
    <property type="term" value="F:structural molecule activity"/>
    <property type="evidence" value="ECO:0007669"/>
    <property type="project" value="TreeGrafter"/>
</dbReference>
<evidence type="ECO:0000256" key="5">
    <source>
        <dbReference type="ARBA" id="ARBA00023163"/>
    </source>
</evidence>
<feature type="compositionally biased region" description="Acidic residues" evidence="10">
    <location>
        <begin position="457"/>
        <end position="468"/>
    </location>
</feature>
<evidence type="ECO:0000313" key="13">
    <source>
        <dbReference type="Proteomes" id="UP001172673"/>
    </source>
</evidence>
<feature type="compositionally biased region" description="Polar residues" evidence="10">
    <location>
        <begin position="505"/>
        <end position="517"/>
    </location>
</feature>
<dbReference type="CDD" id="cd05510">
    <property type="entry name" value="Bromo_SPT7_like"/>
    <property type="match status" value="1"/>
</dbReference>
<reference evidence="12" key="1">
    <citation type="submission" date="2022-10" db="EMBL/GenBank/DDBJ databases">
        <title>Culturing micro-colonial fungi from biological soil crusts in the Mojave desert and describing Neophaeococcomyces mojavensis, and introducing the new genera and species Taxawa tesnikishii.</title>
        <authorList>
            <person name="Kurbessoian T."/>
            <person name="Stajich J.E."/>
        </authorList>
    </citation>
    <scope>NUCLEOTIDE SEQUENCE</scope>
    <source>
        <strain evidence="12">TK_41</strain>
    </source>
</reference>
<feature type="compositionally biased region" description="Low complexity" evidence="10">
    <location>
        <begin position="1062"/>
        <end position="1080"/>
    </location>
</feature>
<evidence type="ECO:0000313" key="12">
    <source>
        <dbReference type="EMBL" id="KAJ9602343.1"/>
    </source>
</evidence>
<proteinExistence type="predicted"/>
<feature type="region of interest" description="Disordered" evidence="10">
    <location>
        <begin position="447"/>
        <end position="552"/>
    </location>
</feature>
<keyword evidence="5" id="KW-0804">Transcription</keyword>
<keyword evidence="2" id="KW-0597">Phosphoprotein</keyword>
<dbReference type="SMART" id="SM00297">
    <property type="entry name" value="BROMO"/>
    <property type="match status" value="1"/>
</dbReference>
<dbReference type="EMBL" id="JAPDRK010000027">
    <property type="protein sequence ID" value="KAJ9602343.1"/>
    <property type="molecule type" value="Genomic_DNA"/>
</dbReference>